<proteinExistence type="predicted"/>
<evidence type="ECO:0000256" key="1">
    <source>
        <dbReference type="SAM" id="MobiDB-lite"/>
    </source>
</evidence>
<evidence type="ECO:0000313" key="3">
    <source>
        <dbReference type="Proteomes" id="UP000191408"/>
    </source>
</evidence>
<feature type="compositionally biased region" description="Basic and acidic residues" evidence="1">
    <location>
        <begin position="111"/>
        <end position="124"/>
    </location>
</feature>
<feature type="region of interest" description="Disordered" evidence="1">
    <location>
        <begin position="80"/>
        <end position="158"/>
    </location>
</feature>
<accession>A0A1V6NJV6</accession>
<dbReference type="Proteomes" id="UP000191408">
    <property type="component" value="Unassembled WGS sequence"/>
</dbReference>
<gene>
    <name evidence="2" type="ORF">PENPOL_c007G08307</name>
</gene>
<feature type="region of interest" description="Disordered" evidence="1">
    <location>
        <begin position="1"/>
        <end position="31"/>
    </location>
</feature>
<reference evidence="3" key="1">
    <citation type="journal article" date="2017" name="Nat. Microbiol.">
        <title>Global analysis of biosynthetic gene clusters reveals vast potential of secondary metabolite production in Penicillium species.</title>
        <authorList>
            <person name="Nielsen J.C."/>
            <person name="Grijseels S."/>
            <person name="Prigent S."/>
            <person name="Ji B."/>
            <person name="Dainat J."/>
            <person name="Nielsen K.F."/>
            <person name="Frisvad J.C."/>
            <person name="Workman M."/>
            <person name="Nielsen J."/>
        </authorList>
    </citation>
    <scope>NUCLEOTIDE SEQUENCE [LARGE SCALE GENOMIC DNA]</scope>
    <source>
        <strain evidence="3">IBT 4502</strain>
    </source>
</reference>
<evidence type="ECO:0000313" key="2">
    <source>
        <dbReference type="EMBL" id="OQD64869.1"/>
    </source>
</evidence>
<keyword evidence="3" id="KW-1185">Reference proteome</keyword>
<sequence>MADTRHLRLPPGFVPSAANGDTPRWSVTGSSASALPCAPPLPRPQTSARPIALFCTQCHQYGHSEVNCHWLSRIGAAVRAATAPAPSNKRARRGTKGNKANKKAKSAAKNAAREGGKDLRKEAEAEASGGEGPAPASPRAADPPLALSPPTLGPRAPTMLAKILLPPAP</sequence>
<organism evidence="2 3">
    <name type="scientific">Penicillium polonicum</name>
    <dbReference type="NCBI Taxonomy" id="60169"/>
    <lineage>
        <taxon>Eukaryota</taxon>
        <taxon>Fungi</taxon>
        <taxon>Dikarya</taxon>
        <taxon>Ascomycota</taxon>
        <taxon>Pezizomycotina</taxon>
        <taxon>Eurotiomycetes</taxon>
        <taxon>Eurotiomycetidae</taxon>
        <taxon>Eurotiales</taxon>
        <taxon>Aspergillaceae</taxon>
        <taxon>Penicillium</taxon>
    </lineage>
</organism>
<name>A0A1V6NJV6_PENPO</name>
<feature type="compositionally biased region" description="Low complexity" evidence="1">
    <location>
        <begin position="133"/>
        <end position="150"/>
    </location>
</feature>
<feature type="compositionally biased region" description="Basic residues" evidence="1">
    <location>
        <begin position="89"/>
        <end position="106"/>
    </location>
</feature>
<comment type="caution">
    <text evidence="2">The sequence shown here is derived from an EMBL/GenBank/DDBJ whole genome shotgun (WGS) entry which is preliminary data.</text>
</comment>
<protein>
    <submittedName>
        <fullName evidence="2">Uncharacterized protein</fullName>
    </submittedName>
</protein>
<dbReference type="AlphaFoldDB" id="A0A1V6NJV6"/>
<dbReference type="EMBL" id="MDYM01000007">
    <property type="protein sequence ID" value="OQD64869.1"/>
    <property type="molecule type" value="Genomic_DNA"/>
</dbReference>